<evidence type="ECO:0000313" key="2">
    <source>
        <dbReference type="Proteomes" id="UP001224890"/>
    </source>
</evidence>
<dbReference type="AlphaFoldDB" id="A0AAJ0APX7"/>
<evidence type="ECO:0000313" key="1">
    <source>
        <dbReference type="EMBL" id="KAK1688215.1"/>
    </source>
</evidence>
<reference evidence="1" key="1">
    <citation type="submission" date="2021-06" db="EMBL/GenBank/DDBJ databases">
        <title>Comparative genomics, transcriptomics and evolutionary studies reveal genomic signatures of adaptation to plant cell wall in hemibiotrophic fungi.</title>
        <authorList>
            <consortium name="DOE Joint Genome Institute"/>
            <person name="Baroncelli R."/>
            <person name="Diaz J.F."/>
            <person name="Benocci T."/>
            <person name="Peng M."/>
            <person name="Battaglia E."/>
            <person name="Haridas S."/>
            <person name="Andreopoulos W."/>
            <person name="Labutti K."/>
            <person name="Pangilinan J."/>
            <person name="Floch G.L."/>
            <person name="Makela M.R."/>
            <person name="Henrissat B."/>
            <person name="Grigoriev I.V."/>
            <person name="Crouch J.A."/>
            <person name="De Vries R.P."/>
            <person name="Sukno S.A."/>
            <person name="Thon M.R."/>
        </authorList>
    </citation>
    <scope>NUCLEOTIDE SEQUENCE</scope>
    <source>
        <strain evidence="1">CBS 193.32</strain>
    </source>
</reference>
<gene>
    <name evidence="1" type="ORF">BDP55DRAFT_60593</name>
</gene>
<organism evidence="1 2">
    <name type="scientific">Colletotrichum godetiae</name>
    <dbReference type="NCBI Taxonomy" id="1209918"/>
    <lineage>
        <taxon>Eukaryota</taxon>
        <taxon>Fungi</taxon>
        <taxon>Dikarya</taxon>
        <taxon>Ascomycota</taxon>
        <taxon>Pezizomycotina</taxon>
        <taxon>Sordariomycetes</taxon>
        <taxon>Hypocreomycetidae</taxon>
        <taxon>Glomerellales</taxon>
        <taxon>Glomerellaceae</taxon>
        <taxon>Colletotrichum</taxon>
        <taxon>Colletotrichum acutatum species complex</taxon>
    </lineage>
</organism>
<sequence>MTVPFAHEHCHLGLFLVVSVKTTTYTTAITDAKRRSGCRLHPGAPPQVGQRRNLGTHLQCSSTSSTAPPTSKLWALSRAIYSTSSCQRTAAIPASAPRSSGISLSHTLHALLPEQG</sequence>
<name>A0AAJ0APX7_9PEZI</name>
<protein>
    <submittedName>
        <fullName evidence="1">Uncharacterized protein</fullName>
    </submittedName>
</protein>
<accession>A0AAJ0APX7</accession>
<dbReference type="RefSeq" id="XP_060431910.1">
    <property type="nucleotide sequence ID" value="XM_060571110.1"/>
</dbReference>
<proteinExistence type="predicted"/>
<dbReference type="EMBL" id="JAHMHR010000012">
    <property type="protein sequence ID" value="KAK1688215.1"/>
    <property type="molecule type" value="Genomic_DNA"/>
</dbReference>
<dbReference type="GeneID" id="85455636"/>
<comment type="caution">
    <text evidence="1">The sequence shown here is derived from an EMBL/GenBank/DDBJ whole genome shotgun (WGS) entry which is preliminary data.</text>
</comment>
<dbReference type="Proteomes" id="UP001224890">
    <property type="component" value="Unassembled WGS sequence"/>
</dbReference>
<keyword evidence="2" id="KW-1185">Reference proteome</keyword>